<feature type="region of interest" description="Disordered" evidence="1">
    <location>
        <begin position="171"/>
        <end position="209"/>
    </location>
</feature>
<dbReference type="EMBL" id="JAUEPO010000002">
    <property type="protein sequence ID" value="KAK3334028.1"/>
    <property type="molecule type" value="Genomic_DNA"/>
</dbReference>
<gene>
    <name evidence="2" type="ORF">B0T19DRAFT_419916</name>
</gene>
<proteinExistence type="predicted"/>
<reference evidence="2" key="2">
    <citation type="submission" date="2023-06" db="EMBL/GenBank/DDBJ databases">
        <authorList>
            <consortium name="Lawrence Berkeley National Laboratory"/>
            <person name="Haridas S."/>
            <person name="Hensen N."/>
            <person name="Bonometti L."/>
            <person name="Westerberg I."/>
            <person name="Brannstrom I.O."/>
            <person name="Guillou S."/>
            <person name="Cros-Aarteil S."/>
            <person name="Calhoun S."/>
            <person name="Kuo A."/>
            <person name="Mondo S."/>
            <person name="Pangilinan J."/>
            <person name="Riley R."/>
            <person name="Labutti K."/>
            <person name="Andreopoulos B."/>
            <person name="Lipzen A."/>
            <person name="Chen C."/>
            <person name="Yanf M."/>
            <person name="Daum C."/>
            <person name="Ng V."/>
            <person name="Clum A."/>
            <person name="Steindorff A."/>
            <person name="Ohm R."/>
            <person name="Martin F."/>
            <person name="Silar P."/>
            <person name="Natvig D."/>
            <person name="Lalanne C."/>
            <person name="Gautier V."/>
            <person name="Ament-Velasquez S.L."/>
            <person name="Kruys A."/>
            <person name="Hutchinson M.I."/>
            <person name="Powell A.J."/>
            <person name="Barry K."/>
            <person name="Miller A.N."/>
            <person name="Grigoriev I.V."/>
            <person name="Debuchy R."/>
            <person name="Gladieux P."/>
            <person name="Thoren M.H."/>
            <person name="Johannesson H."/>
        </authorList>
    </citation>
    <scope>NUCLEOTIDE SEQUENCE</scope>
    <source>
        <strain evidence="2">SMH4131-1</strain>
    </source>
</reference>
<evidence type="ECO:0000313" key="2">
    <source>
        <dbReference type="EMBL" id="KAK3334028.1"/>
    </source>
</evidence>
<name>A0AAE0IZ85_9PEZI</name>
<sequence>MLYILHIPSSDVARSGRRASHSAAQPIYLPDCEAAAAAVIDADASMIGRPSSSRHIGSEVFYWEMKDDGNDPGAAPFRRRSLSPFACPRPAALSSTTATMNQPSPHHQPRALASAYALEPGHLDWPSMANLALWSLITAVKQHRYSPKHRSPPGSYKLMCVKLVPCHAANQPKLHFPPSKAKNSRCQSPGRSRIASGSHPVSDDGDSIK</sequence>
<dbReference type="Proteomes" id="UP001286456">
    <property type="component" value="Unassembled WGS sequence"/>
</dbReference>
<comment type="caution">
    <text evidence="2">The sequence shown here is derived from an EMBL/GenBank/DDBJ whole genome shotgun (WGS) entry which is preliminary data.</text>
</comment>
<protein>
    <submittedName>
        <fullName evidence="2">Uncharacterized protein</fullName>
    </submittedName>
</protein>
<evidence type="ECO:0000256" key="1">
    <source>
        <dbReference type="SAM" id="MobiDB-lite"/>
    </source>
</evidence>
<keyword evidence="3" id="KW-1185">Reference proteome</keyword>
<reference evidence="2" key="1">
    <citation type="journal article" date="2023" name="Mol. Phylogenet. Evol.">
        <title>Genome-scale phylogeny and comparative genomics of the fungal order Sordariales.</title>
        <authorList>
            <person name="Hensen N."/>
            <person name="Bonometti L."/>
            <person name="Westerberg I."/>
            <person name="Brannstrom I.O."/>
            <person name="Guillou S."/>
            <person name="Cros-Aarteil S."/>
            <person name="Calhoun S."/>
            <person name="Haridas S."/>
            <person name="Kuo A."/>
            <person name="Mondo S."/>
            <person name="Pangilinan J."/>
            <person name="Riley R."/>
            <person name="LaButti K."/>
            <person name="Andreopoulos B."/>
            <person name="Lipzen A."/>
            <person name="Chen C."/>
            <person name="Yan M."/>
            <person name="Daum C."/>
            <person name="Ng V."/>
            <person name="Clum A."/>
            <person name="Steindorff A."/>
            <person name="Ohm R.A."/>
            <person name="Martin F."/>
            <person name="Silar P."/>
            <person name="Natvig D.O."/>
            <person name="Lalanne C."/>
            <person name="Gautier V."/>
            <person name="Ament-Velasquez S.L."/>
            <person name="Kruys A."/>
            <person name="Hutchinson M.I."/>
            <person name="Powell A.J."/>
            <person name="Barry K."/>
            <person name="Miller A.N."/>
            <person name="Grigoriev I.V."/>
            <person name="Debuchy R."/>
            <person name="Gladieux P."/>
            <person name="Hiltunen Thoren M."/>
            <person name="Johannesson H."/>
        </authorList>
    </citation>
    <scope>NUCLEOTIDE SEQUENCE</scope>
    <source>
        <strain evidence="2">SMH4131-1</strain>
    </source>
</reference>
<dbReference type="AlphaFoldDB" id="A0AAE0IZ85"/>
<organism evidence="2 3">
    <name type="scientific">Cercophora scortea</name>
    <dbReference type="NCBI Taxonomy" id="314031"/>
    <lineage>
        <taxon>Eukaryota</taxon>
        <taxon>Fungi</taxon>
        <taxon>Dikarya</taxon>
        <taxon>Ascomycota</taxon>
        <taxon>Pezizomycotina</taxon>
        <taxon>Sordariomycetes</taxon>
        <taxon>Sordariomycetidae</taxon>
        <taxon>Sordariales</taxon>
        <taxon>Lasiosphaeriaceae</taxon>
        <taxon>Cercophora</taxon>
    </lineage>
</organism>
<evidence type="ECO:0000313" key="3">
    <source>
        <dbReference type="Proteomes" id="UP001286456"/>
    </source>
</evidence>
<accession>A0AAE0IZ85</accession>